<dbReference type="RefSeq" id="WP_235812763.1">
    <property type="nucleotide sequence ID" value="NZ_CZJS01000126.1"/>
</dbReference>
<name>A0A7W4UL79_9MICO</name>
<dbReference type="AlphaFoldDB" id="A0A7W4UL79"/>
<reference evidence="1 2" key="1">
    <citation type="submission" date="2020-08" db="EMBL/GenBank/DDBJ databases">
        <title>Sequencing the genomes of 1000 actinobacteria strains.</title>
        <authorList>
            <person name="Klenk H.-P."/>
        </authorList>
    </citation>
    <scope>NUCLEOTIDE SEQUENCE [LARGE SCALE GENOMIC DNA]</scope>
    <source>
        <strain evidence="1 2">DSM 20419</strain>
    </source>
</reference>
<evidence type="ECO:0000313" key="1">
    <source>
        <dbReference type="EMBL" id="MBB2956486.1"/>
    </source>
</evidence>
<accession>A0A7W4UL79</accession>
<dbReference type="Proteomes" id="UP000545286">
    <property type="component" value="Unassembled WGS sequence"/>
</dbReference>
<evidence type="ECO:0000313" key="2">
    <source>
        <dbReference type="Proteomes" id="UP000545286"/>
    </source>
</evidence>
<gene>
    <name evidence="1" type="ORF">FHX72_000598</name>
</gene>
<sequence>MRDGFDLLGALQSGGLGAVEAEPRCSRAACGADATTRLVWRNPRIHDESRRKVWLACDEHAGYLEGFLRQRDFPVAASPISAGPLDDVDGHA</sequence>
<protein>
    <recommendedName>
        <fullName evidence="3">Acetone carboxylase</fullName>
    </recommendedName>
</protein>
<keyword evidence="2" id="KW-1185">Reference proteome</keyword>
<comment type="caution">
    <text evidence="1">The sequence shown here is derived from an EMBL/GenBank/DDBJ whole genome shotgun (WGS) entry which is preliminary data.</text>
</comment>
<proteinExistence type="predicted"/>
<dbReference type="EMBL" id="JACHWJ010000001">
    <property type="protein sequence ID" value="MBB2956486.1"/>
    <property type="molecule type" value="Genomic_DNA"/>
</dbReference>
<evidence type="ECO:0008006" key="3">
    <source>
        <dbReference type="Google" id="ProtNLM"/>
    </source>
</evidence>
<organism evidence="1 2">
    <name type="scientific">Pseudoclavibacter helvolus</name>
    <dbReference type="NCBI Taxonomy" id="255205"/>
    <lineage>
        <taxon>Bacteria</taxon>
        <taxon>Bacillati</taxon>
        <taxon>Actinomycetota</taxon>
        <taxon>Actinomycetes</taxon>
        <taxon>Micrococcales</taxon>
        <taxon>Microbacteriaceae</taxon>
        <taxon>Pseudoclavibacter</taxon>
    </lineage>
</organism>